<evidence type="ECO:0000256" key="5">
    <source>
        <dbReference type="ARBA" id="ARBA00022777"/>
    </source>
</evidence>
<accession>A0A1D9FWY0</accession>
<dbReference type="InterPro" id="IPR046342">
    <property type="entry name" value="CBS_dom_sf"/>
</dbReference>
<dbReference type="EC" id="2.7.13.3" evidence="2"/>
<keyword evidence="3" id="KW-0597">Phosphoprotein</keyword>
<evidence type="ECO:0000259" key="9">
    <source>
        <dbReference type="PROSITE" id="PS51371"/>
    </source>
</evidence>
<feature type="domain" description="Histidine kinase" evidence="8">
    <location>
        <begin position="170"/>
        <end position="396"/>
    </location>
</feature>
<evidence type="ECO:0000256" key="4">
    <source>
        <dbReference type="ARBA" id="ARBA00022679"/>
    </source>
</evidence>
<dbReference type="Gene3D" id="1.10.287.130">
    <property type="match status" value="1"/>
</dbReference>
<dbReference type="PANTHER" id="PTHR42878:SF15">
    <property type="entry name" value="BACTERIOPHYTOCHROME"/>
    <property type="match status" value="1"/>
</dbReference>
<dbReference type="GO" id="GO:0030295">
    <property type="term" value="F:protein kinase activator activity"/>
    <property type="evidence" value="ECO:0007669"/>
    <property type="project" value="TreeGrafter"/>
</dbReference>
<comment type="catalytic activity">
    <reaction evidence="1">
        <text>ATP + protein L-histidine = ADP + protein N-phospho-L-histidine.</text>
        <dbReference type="EC" id="2.7.13.3"/>
    </reaction>
</comment>
<dbReference type="SMART" id="SM00116">
    <property type="entry name" value="CBS"/>
    <property type="match status" value="2"/>
</dbReference>
<name>A0A1D9FWY0_MOOP1</name>
<dbReference type="PROSITE" id="PS50109">
    <property type="entry name" value="HIS_KIN"/>
    <property type="match status" value="1"/>
</dbReference>
<evidence type="ECO:0000256" key="1">
    <source>
        <dbReference type="ARBA" id="ARBA00000085"/>
    </source>
</evidence>
<evidence type="ECO:0000256" key="3">
    <source>
        <dbReference type="ARBA" id="ARBA00022553"/>
    </source>
</evidence>
<proteinExistence type="predicted"/>
<keyword evidence="4" id="KW-0808">Transferase</keyword>
<dbReference type="InterPro" id="IPR000644">
    <property type="entry name" value="CBS_dom"/>
</dbReference>
<dbReference type="Gene3D" id="3.30.565.10">
    <property type="entry name" value="Histidine kinase-like ATPase, C-terminal domain"/>
    <property type="match status" value="1"/>
</dbReference>
<evidence type="ECO:0000259" key="8">
    <source>
        <dbReference type="PROSITE" id="PS50109"/>
    </source>
</evidence>
<reference evidence="11" key="1">
    <citation type="submission" date="2016-10" db="EMBL/GenBank/DDBJ databases">
        <title>Comparative genomics uncovers the prolific and rare metabolic potential of the cyanobacterial genus Moorea.</title>
        <authorList>
            <person name="Leao T."/>
            <person name="Castelao G."/>
            <person name="Korobeynikov A."/>
            <person name="Monroe E.A."/>
            <person name="Podell S."/>
            <person name="Glukhov E."/>
            <person name="Allen E."/>
            <person name="Gerwick W.H."/>
            <person name="Gerwick L."/>
        </authorList>
    </citation>
    <scope>NUCLEOTIDE SEQUENCE [LARGE SCALE GENOMIC DNA]</scope>
    <source>
        <strain evidence="11">JHB</strain>
    </source>
</reference>
<dbReference type="InterPro" id="IPR003594">
    <property type="entry name" value="HATPase_dom"/>
</dbReference>
<dbReference type="InterPro" id="IPR004358">
    <property type="entry name" value="Sig_transdc_His_kin-like_C"/>
</dbReference>
<dbReference type="FunFam" id="3.30.565.10:FF:000006">
    <property type="entry name" value="Sensor histidine kinase WalK"/>
    <property type="match status" value="1"/>
</dbReference>
<dbReference type="InterPro" id="IPR036890">
    <property type="entry name" value="HATPase_C_sf"/>
</dbReference>
<sequence>MLNSYPMYLNLDAAINRDPLIVSPETLVTEAITRMIQLDSSYVLVQCQLSLVGIFTERDLLKVIVEGIGLSGLAIADVMTTELITLPTTEVENVENIVKLLSRLRQHRIRHLPVVEECGRPTGIITQNSLLQVLEPTTMLATNEQLLDGVNQPTAQLQATNQELEAFAYSVSHELSAPLRRIKSFIKVLSKDYHHQLDLKAQHYLQRISANSQHMWKLIDDLLELSRVSGDPMHYQQVDLSKMVAEIRLELTQTQPQRSLEWVIAKGIQAYGDSRLLRIVLQNLLHNAWKYTSHHPQATIEFGVWPLSASQTEGQEQTSDQAIAYFVQDDGAGFDMADADRLFIPFVRLHTEAEFPGNGIGLATVKRIIHLHGGKVWAKSAIEQGARFYFTLPPFTNYSL</sequence>
<dbReference type="GO" id="GO:0000156">
    <property type="term" value="F:phosphorelay response regulator activity"/>
    <property type="evidence" value="ECO:0007669"/>
    <property type="project" value="TreeGrafter"/>
</dbReference>
<dbReference type="InterPro" id="IPR036097">
    <property type="entry name" value="HisK_dim/P_sf"/>
</dbReference>
<dbReference type="Pfam" id="PF00512">
    <property type="entry name" value="HisKA"/>
    <property type="match status" value="1"/>
</dbReference>
<evidence type="ECO:0000313" key="10">
    <source>
        <dbReference type="EMBL" id="AOY79833.2"/>
    </source>
</evidence>
<keyword evidence="10" id="KW-0547">Nucleotide-binding</keyword>
<evidence type="ECO:0000313" key="11">
    <source>
        <dbReference type="Proteomes" id="UP000176944"/>
    </source>
</evidence>
<dbReference type="InterPro" id="IPR050351">
    <property type="entry name" value="BphY/WalK/GraS-like"/>
</dbReference>
<dbReference type="PRINTS" id="PR00344">
    <property type="entry name" value="BCTRLSENSOR"/>
</dbReference>
<dbReference type="SMART" id="SM00388">
    <property type="entry name" value="HisKA"/>
    <property type="match status" value="1"/>
</dbReference>
<dbReference type="GO" id="GO:0000155">
    <property type="term" value="F:phosphorelay sensor kinase activity"/>
    <property type="evidence" value="ECO:0007669"/>
    <property type="project" value="InterPro"/>
</dbReference>
<feature type="domain" description="CBS" evidence="9">
    <location>
        <begin position="15"/>
        <end position="70"/>
    </location>
</feature>
<dbReference type="Proteomes" id="UP000176944">
    <property type="component" value="Chromosome"/>
</dbReference>
<dbReference type="CDD" id="cd00082">
    <property type="entry name" value="HisKA"/>
    <property type="match status" value="1"/>
</dbReference>
<dbReference type="Pfam" id="PF02518">
    <property type="entry name" value="HATPase_c"/>
    <property type="match status" value="1"/>
</dbReference>
<keyword evidence="7" id="KW-0129">CBS domain</keyword>
<dbReference type="AlphaFoldDB" id="A0A1D9FWY0"/>
<dbReference type="Pfam" id="PF00571">
    <property type="entry name" value="CBS"/>
    <property type="match status" value="2"/>
</dbReference>
<dbReference type="SUPFAM" id="SSF55874">
    <property type="entry name" value="ATPase domain of HSP90 chaperone/DNA topoisomerase II/histidine kinase"/>
    <property type="match status" value="1"/>
</dbReference>
<dbReference type="SMART" id="SM00387">
    <property type="entry name" value="HATPase_c"/>
    <property type="match status" value="1"/>
</dbReference>
<protein>
    <recommendedName>
        <fullName evidence="2">histidine kinase</fullName>
        <ecNumber evidence="2">2.7.13.3</ecNumber>
    </recommendedName>
</protein>
<dbReference type="PROSITE" id="PS51371">
    <property type="entry name" value="CBS"/>
    <property type="match status" value="2"/>
</dbReference>
<dbReference type="GO" id="GO:0005524">
    <property type="term" value="F:ATP binding"/>
    <property type="evidence" value="ECO:0007669"/>
    <property type="project" value="UniProtKB-KW"/>
</dbReference>
<evidence type="ECO:0000256" key="7">
    <source>
        <dbReference type="PROSITE-ProRule" id="PRU00703"/>
    </source>
</evidence>
<evidence type="ECO:0000256" key="2">
    <source>
        <dbReference type="ARBA" id="ARBA00012438"/>
    </source>
</evidence>
<organism evidence="10 11">
    <name type="scientific">Moorena producens (strain JHB)</name>
    <dbReference type="NCBI Taxonomy" id="1454205"/>
    <lineage>
        <taxon>Bacteria</taxon>
        <taxon>Bacillati</taxon>
        <taxon>Cyanobacteriota</taxon>
        <taxon>Cyanophyceae</taxon>
        <taxon>Coleofasciculales</taxon>
        <taxon>Coleofasciculaceae</taxon>
        <taxon>Moorena</taxon>
    </lineage>
</organism>
<dbReference type="SUPFAM" id="SSF47384">
    <property type="entry name" value="Homodimeric domain of signal transducing histidine kinase"/>
    <property type="match status" value="1"/>
</dbReference>
<dbReference type="PANTHER" id="PTHR42878">
    <property type="entry name" value="TWO-COMPONENT HISTIDINE KINASE"/>
    <property type="match status" value="1"/>
</dbReference>
<gene>
    <name evidence="10" type="ORF">BJP36_07720</name>
</gene>
<dbReference type="InterPro" id="IPR003661">
    <property type="entry name" value="HisK_dim/P_dom"/>
</dbReference>
<dbReference type="CDD" id="cd04620">
    <property type="entry name" value="CBS_two-component_sensor_histidine_kinase_repeat1"/>
    <property type="match status" value="1"/>
</dbReference>
<keyword evidence="6" id="KW-0902">Two-component regulatory system</keyword>
<dbReference type="EMBL" id="CP017708">
    <property type="protein sequence ID" value="AOY79833.2"/>
    <property type="molecule type" value="Genomic_DNA"/>
</dbReference>
<keyword evidence="5" id="KW-0418">Kinase</keyword>
<evidence type="ECO:0000256" key="6">
    <source>
        <dbReference type="ARBA" id="ARBA00023012"/>
    </source>
</evidence>
<keyword evidence="10" id="KW-0067">ATP-binding</keyword>
<dbReference type="GO" id="GO:0007234">
    <property type="term" value="P:osmosensory signaling via phosphorelay pathway"/>
    <property type="evidence" value="ECO:0007669"/>
    <property type="project" value="TreeGrafter"/>
</dbReference>
<dbReference type="SUPFAM" id="SSF54631">
    <property type="entry name" value="CBS-domain pair"/>
    <property type="match status" value="1"/>
</dbReference>
<feature type="domain" description="CBS" evidence="9">
    <location>
        <begin position="79"/>
        <end position="142"/>
    </location>
</feature>
<dbReference type="InterPro" id="IPR005467">
    <property type="entry name" value="His_kinase_dom"/>
</dbReference>
<dbReference type="Gene3D" id="3.10.580.10">
    <property type="entry name" value="CBS-domain"/>
    <property type="match status" value="1"/>
</dbReference>